<feature type="transmembrane region" description="Helical" evidence="8">
    <location>
        <begin position="103"/>
        <end position="124"/>
    </location>
</feature>
<gene>
    <name evidence="11" type="ORF">WJX72_002230</name>
</gene>
<evidence type="ECO:0000256" key="2">
    <source>
        <dbReference type="ARBA" id="ARBA00022448"/>
    </source>
</evidence>
<dbReference type="Pfam" id="PF06472">
    <property type="entry name" value="ABC_membrane_2"/>
    <property type="match status" value="1"/>
</dbReference>
<keyword evidence="12" id="KW-1185">Reference proteome</keyword>
<organism evidence="11 12">
    <name type="scientific">[Myrmecia] bisecta</name>
    <dbReference type="NCBI Taxonomy" id="41462"/>
    <lineage>
        <taxon>Eukaryota</taxon>
        <taxon>Viridiplantae</taxon>
        <taxon>Chlorophyta</taxon>
        <taxon>core chlorophytes</taxon>
        <taxon>Trebouxiophyceae</taxon>
        <taxon>Trebouxiales</taxon>
        <taxon>Trebouxiaceae</taxon>
        <taxon>Myrmecia</taxon>
    </lineage>
</organism>
<dbReference type="PANTHER" id="PTHR11384">
    <property type="entry name" value="ATP-BINDING CASSETTE, SUB-FAMILY D MEMBER"/>
    <property type="match status" value="1"/>
</dbReference>
<dbReference type="Gene3D" id="3.40.50.300">
    <property type="entry name" value="P-loop containing nucleotide triphosphate hydrolases"/>
    <property type="match status" value="1"/>
</dbReference>
<dbReference type="PROSITE" id="PS50929">
    <property type="entry name" value="ABC_TM1F"/>
    <property type="match status" value="1"/>
</dbReference>
<dbReference type="InterPro" id="IPR017871">
    <property type="entry name" value="ABC_transporter-like_CS"/>
</dbReference>
<evidence type="ECO:0000259" key="9">
    <source>
        <dbReference type="PROSITE" id="PS50893"/>
    </source>
</evidence>
<dbReference type="GO" id="GO:0016887">
    <property type="term" value="F:ATP hydrolysis activity"/>
    <property type="evidence" value="ECO:0007669"/>
    <property type="project" value="InterPro"/>
</dbReference>
<dbReference type="SMART" id="SM00382">
    <property type="entry name" value="AAA"/>
    <property type="match status" value="1"/>
</dbReference>
<comment type="similarity">
    <text evidence="1">Belongs to the ABC transporter superfamily. ABCD family. Peroxisomal fatty acyl CoA transporter (TC 3.A.1.203) subfamily.</text>
</comment>
<dbReference type="SUPFAM" id="SSF90123">
    <property type="entry name" value="ABC transporter transmembrane region"/>
    <property type="match status" value="1"/>
</dbReference>
<dbReference type="InterPro" id="IPR050835">
    <property type="entry name" value="ABC_transporter_sub-D"/>
</dbReference>
<dbReference type="PROSITE" id="PS00211">
    <property type="entry name" value="ABC_TRANSPORTER_1"/>
    <property type="match status" value="1"/>
</dbReference>
<dbReference type="InterPro" id="IPR003593">
    <property type="entry name" value="AAA+_ATPase"/>
</dbReference>
<dbReference type="PANTHER" id="PTHR11384:SF55">
    <property type="entry name" value="ATP-BINDING CASSETTE TRANSPORTER"/>
    <property type="match status" value="1"/>
</dbReference>
<dbReference type="SUPFAM" id="SSF52540">
    <property type="entry name" value="P-loop containing nucleoside triphosphate hydrolases"/>
    <property type="match status" value="1"/>
</dbReference>
<evidence type="ECO:0000256" key="4">
    <source>
        <dbReference type="ARBA" id="ARBA00022741"/>
    </source>
</evidence>
<evidence type="ECO:0000313" key="12">
    <source>
        <dbReference type="Proteomes" id="UP001489004"/>
    </source>
</evidence>
<evidence type="ECO:0000256" key="3">
    <source>
        <dbReference type="ARBA" id="ARBA00022692"/>
    </source>
</evidence>
<evidence type="ECO:0000256" key="6">
    <source>
        <dbReference type="ARBA" id="ARBA00022989"/>
    </source>
</evidence>
<dbReference type="InterPro" id="IPR036640">
    <property type="entry name" value="ABC1_TM_sf"/>
</dbReference>
<dbReference type="EMBL" id="JALJOR010000010">
    <property type="protein sequence ID" value="KAK9809945.1"/>
    <property type="molecule type" value="Genomic_DNA"/>
</dbReference>
<dbReference type="InterPro" id="IPR003439">
    <property type="entry name" value="ABC_transporter-like_ATP-bd"/>
</dbReference>
<dbReference type="Gene3D" id="1.20.1560.10">
    <property type="entry name" value="ABC transporter type 1, transmembrane domain"/>
    <property type="match status" value="1"/>
</dbReference>
<dbReference type="GO" id="GO:0140359">
    <property type="term" value="F:ABC-type transporter activity"/>
    <property type="evidence" value="ECO:0007669"/>
    <property type="project" value="InterPro"/>
</dbReference>
<feature type="transmembrane region" description="Helical" evidence="8">
    <location>
        <begin position="179"/>
        <end position="200"/>
    </location>
</feature>
<keyword evidence="5" id="KW-0067">ATP-binding</keyword>
<feature type="transmembrane region" description="Helical" evidence="8">
    <location>
        <begin position="63"/>
        <end position="83"/>
    </location>
</feature>
<feature type="domain" description="ABC transporter" evidence="9">
    <location>
        <begin position="385"/>
        <end position="612"/>
    </location>
</feature>
<sequence length="612" mass="68088">MSKDTTPLLTEVLGVTIEHPNGNNQKSSVEGTPNHSLAQVFPKWLKVARLWFEGDERWLARGYALACVCLSLGTTTLLVRISYAQRNFETAMAGKDTVGFYKAVWEFVMIICIAAPLFALNDWVEARLVMEWRRWLTRQLLIGYFSNRAFFKLHQQLDTVDNPDQRICDDVPAFTDSSVMLCLGMMRKLFNCIAFAGVLYTVAPKLVLFLMAYSVFGTWFTASAFGKRLMRLSYRQLQNEGNLRFDLVRTRENAESIAFYSGEAREAAIATSRLILLINTLRLKLAWEAGLAIWTNCYSYATILVPSLLTAPRYFSGEVEFGVITQVGFAFHRIESALSMVVNNLSKFSGLAAETERLDSLFAALRNRGTEQLRIVRLPSPSAGLSLQSLTLLTPGGGQTLCRDLDLGLAPGQSLLIVGPSGCGKSSLLRAIAGLWTDGSGIINCPMPVDMFFLPQKPFMPLGNLRQQLLFPSGEGTRELGSRRELSVSDLELQSLLEEVRLPALAERVGGFGAELEWAHVLSLGEQQRVAMLRLLLHRPGLAFLDEATGALDTATEAALYAALRRSCRSYISVGHRMQLLEYHTHVLENVGGSHWKFYTADQFAGQAKDRK</sequence>
<evidence type="ECO:0008006" key="13">
    <source>
        <dbReference type="Google" id="ProtNLM"/>
    </source>
</evidence>
<dbReference type="CDD" id="cd03223">
    <property type="entry name" value="ABCD_peroxisomal_ALDP"/>
    <property type="match status" value="1"/>
</dbReference>
<evidence type="ECO:0000313" key="11">
    <source>
        <dbReference type="EMBL" id="KAK9809945.1"/>
    </source>
</evidence>
<feature type="domain" description="ABC transmembrane type-1" evidence="10">
    <location>
        <begin position="169"/>
        <end position="350"/>
    </location>
</feature>
<evidence type="ECO:0000256" key="7">
    <source>
        <dbReference type="ARBA" id="ARBA00023136"/>
    </source>
</evidence>
<keyword evidence="3 8" id="KW-0812">Transmembrane</keyword>
<reference evidence="11 12" key="1">
    <citation type="journal article" date="2024" name="Nat. Commun.">
        <title>Phylogenomics reveals the evolutionary origins of lichenization in chlorophyte algae.</title>
        <authorList>
            <person name="Puginier C."/>
            <person name="Libourel C."/>
            <person name="Otte J."/>
            <person name="Skaloud P."/>
            <person name="Haon M."/>
            <person name="Grisel S."/>
            <person name="Petersen M."/>
            <person name="Berrin J.G."/>
            <person name="Delaux P.M."/>
            <person name="Dal Grande F."/>
            <person name="Keller J."/>
        </authorList>
    </citation>
    <scope>NUCLEOTIDE SEQUENCE [LARGE SCALE GENOMIC DNA]</scope>
    <source>
        <strain evidence="11 12">SAG 2043</strain>
    </source>
</reference>
<dbReference type="Proteomes" id="UP001489004">
    <property type="component" value="Unassembled WGS sequence"/>
</dbReference>
<dbReference type="PROSITE" id="PS50893">
    <property type="entry name" value="ABC_TRANSPORTER_2"/>
    <property type="match status" value="1"/>
</dbReference>
<evidence type="ECO:0000259" key="10">
    <source>
        <dbReference type="PROSITE" id="PS50929"/>
    </source>
</evidence>
<keyword evidence="4" id="KW-0547">Nucleotide-binding</keyword>
<feature type="transmembrane region" description="Helical" evidence="8">
    <location>
        <begin position="206"/>
        <end position="226"/>
    </location>
</feature>
<dbReference type="GO" id="GO:0016020">
    <property type="term" value="C:membrane"/>
    <property type="evidence" value="ECO:0007669"/>
    <property type="project" value="InterPro"/>
</dbReference>
<keyword evidence="2" id="KW-0813">Transport</keyword>
<dbReference type="InterPro" id="IPR027417">
    <property type="entry name" value="P-loop_NTPase"/>
</dbReference>
<keyword evidence="6 8" id="KW-1133">Transmembrane helix</keyword>
<dbReference type="AlphaFoldDB" id="A0AAW1PNF0"/>
<proteinExistence type="inferred from homology"/>
<evidence type="ECO:0000256" key="8">
    <source>
        <dbReference type="SAM" id="Phobius"/>
    </source>
</evidence>
<dbReference type="InterPro" id="IPR011527">
    <property type="entry name" value="ABC1_TM_dom"/>
</dbReference>
<comment type="caution">
    <text evidence="11">The sequence shown here is derived from an EMBL/GenBank/DDBJ whole genome shotgun (WGS) entry which is preliminary data.</text>
</comment>
<protein>
    <recommendedName>
        <fullName evidence="13">ATP-binding cassette transporter</fullName>
    </recommendedName>
</protein>
<keyword evidence="7 8" id="KW-0472">Membrane</keyword>
<name>A0AAW1PNF0_9CHLO</name>
<dbReference type="Pfam" id="PF00005">
    <property type="entry name" value="ABC_tran"/>
    <property type="match status" value="1"/>
</dbReference>
<evidence type="ECO:0000256" key="1">
    <source>
        <dbReference type="ARBA" id="ARBA00008575"/>
    </source>
</evidence>
<dbReference type="GO" id="GO:0005524">
    <property type="term" value="F:ATP binding"/>
    <property type="evidence" value="ECO:0007669"/>
    <property type="project" value="UniProtKB-KW"/>
</dbReference>
<accession>A0AAW1PNF0</accession>
<evidence type="ECO:0000256" key="5">
    <source>
        <dbReference type="ARBA" id="ARBA00022840"/>
    </source>
</evidence>